<proteinExistence type="predicted"/>
<dbReference type="Proteomes" id="UP001244297">
    <property type="component" value="Unassembled WGS sequence"/>
</dbReference>
<evidence type="ECO:0000256" key="1">
    <source>
        <dbReference type="SAM" id="MobiDB-lite"/>
    </source>
</evidence>
<reference evidence="3" key="1">
    <citation type="journal article" date="2019" name="Int. J. Syst. Evol. Microbiol.">
        <title>The Global Catalogue of Microorganisms (GCM) 10K type strain sequencing project: providing services to taxonomists for standard genome sequencing and annotation.</title>
        <authorList>
            <consortium name="The Broad Institute Genomics Platform"/>
            <consortium name="The Broad Institute Genome Sequencing Center for Infectious Disease"/>
            <person name="Wu L."/>
            <person name="Ma J."/>
        </authorList>
    </citation>
    <scope>NUCLEOTIDE SEQUENCE [LARGE SCALE GENOMIC DNA]</scope>
    <source>
        <strain evidence="3">CECT 7806</strain>
    </source>
</reference>
<feature type="region of interest" description="Disordered" evidence="1">
    <location>
        <begin position="1"/>
        <end position="40"/>
    </location>
</feature>
<accession>A0ABT8ATX6</accession>
<feature type="compositionally biased region" description="Basic and acidic residues" evidence="1">
    <location>
        <begin position="21"/>
        <end position="40"/>
    </location>
</feature>
<sequence>MPQGQRDRMSLKATEHATAMRRKENGPARADVDRVIENRR</sequence>
<comment type="caution">
    <text evidence="2">The sequence shown here is derived from an EMBL/GenBank/DDBJ whole genome shotgun (WGS) entry which is preliminary data.</text>
</comment>
<gene>
    <name evidence="2" type="ORF">QWZ18_19825</name>
</gene>
<name>A0ABT8ATX6_9HYPH</name>
<evidence type="ECO:0000313" key="3">
    <source>
        <dbReference type="Proteomes" id="UP001244297"/>
    </source>
</evidence>
<dbReference type="RefSeq" id="WP_283206425.1">
    <property type="nucleotide sequence ID" value="NZ_BPQS01000004.1"/>
</dbReference>
<dbReference type="EMBL" id="JAUFPT010000062">
    <property type="protein sequence ID" value="MDN3572866.1"/>
    <property type="molecule type" value="Genomic_DNA"/>
</dbReference>
<protein>
    <submittedName>
        <fullName evidence="2">Uncharacterized protein</fullName>
    </submittedName>
</protein>
<keyword evidence="3" id="KW-1185">Reference proteome</keyword>
<organism evidence="2 3">
    <name type="scientific">Methylobacterium longum</name>
    <dbReference type="NCBI Taxonomy" id="767694"/>
    <lineage>
        <taxon>Bacteria</taxon>
        <taxon>Pseudomonadati</taxon>
        <taxon>Pseudomonadota</taxon>
        <taxon>Alphaproteobacteria</taxon>
        <taxon>Hyphomicrobiales</taxon>
        <taxon>Methylobacteriaceae</taxon>
        <taxon>Methylobacterium</taxon>
    </lineage>
</organism>
<evidence type="ECO:0000313" key="2">
    <source>
        <dbReference type="EMBL" id="MDN3572866.1"/>
    </source>
</evidence>
<feature type="compositionally biased region" description="Basic and acidic residues" evidence="1">
    <location>
        <begin position="1"/>
        <end position="15"/>
    </location>
</feature>